<keyword evidence="2" id="KW-0812">Transmembrane</keyword>
<proteinExistence type="predicted"/>
<dbReference type="RefSeq" id="WP_201312119.1">
    <property type="nucleotide sequence ID" value="NZ_BLYI01000065.1"/>
</dbReference>
<evidence type="ECO:0000256" key="1">
    <source>
        <dbReference type="SAM" id="MobiDB-lite"/>
    </source>
</evidence>
<name>A0A916QBZ9_9FIRM</name>
<dbReference type="EMBL" id="BLYI01000065">
    <property type="protein sequence ID" value="GFO86465.1"/>
    <property type="molecule type" value="Genomic_DNA"/>
</dbReference>
<comment type="caution">
    <text evidence="3">The sequence shown here is derived from an EMBL/GenBank/DDBJ whole genome shotgun (WGS) entry which is preliminary data.</text>
</comment>
<evidence type="ECO:0000313" key="3">
    <source>
        <dbReference type="EMBL" id="GFO86465.1"/>
    </source>
</evidence>
<feature type="transmembrane region" description="Helical" evidence="2">
    <location>
        <begin position="6"/>
        <end position="36"/>
    </location>
</feature>
<dbReference type="AlphaFoldDB" id="A0A916QBZ9"/>
<dbReference type="Proteomes" id="UP000613208">
    <property type="component" value="Unassembled WGS sequence"/>
</dbReference>
<keyword evidence="2" id="KW-0472">Membrane</keyword>
<feature type="region of interest" description="Disordered" evidence="1">
    <location>
        <begin position="37"/>
        <end position="57"/>
    </location>
</feature>
<accession>A0A916QBZ9</accession>
<evidence type="ECO:0000256" key="2">
    <source>
        <dbReference type="SAM" id="Phobius"/>
    </source>
</evidence>
<keyword evidence="2" id="KW-1133">Transmembrane helix</keyword>
<protein>
    <submittedName>
        <fullName evidence="3">Uncharacterized protein</fullName>
    </submittedName>
</protein>
<feature type="compositionally biased region" description="Basic residues" evidence="1">
    <location>
        <begin position="48"/>
        <end position="57"/>
    </location>
</feature>
<evidence type="ECO:0000313" key="4">
    <source>
        <dbReference type="Proteomes" id="UP000613208"/>
    </source>
</evidence>
<keyword evidence="4" id="KW-1185">Reference proteome</keyword>
<gene>
    <name evidence="3" type="ORF">ANBU17_28120</name>
</gene>
<organism evidence="3 4">
    <name type="scientific">Anaerostipes butyraticus</name>
    <dbReference type="NCBI Taxonomy" id="645466"/>
    <lineage>
        <taxon>Bacteria</taxon>
        <taxon>Bacillati</taxon>
        <taxon>Bacillota</taxon>
        <taxon>Clostridia</taxon>
        <taxon>Lachnospirales</taxon>
        <taxon>Lachnospiraceae</taxon>
        <taxon>Anaerostipes</taxon>
    </lineage>
</organism>
<sequence>MSKIELSILTILGLILVWMGYPLWLGICVAAPAIFLTPEGGEKDGRKNLHRKRNRRM</sequence>
<reference evidence="3" key="1">
    <citation type="submission" date="2020-06" db="EMBL/GenBank/DDBJ databases">
        <title>Characterization of fructooligosaccharide metabolism and fructooligosaccharide-degrading enzymes in human commensal butyrate producers.</title>
        <authorList>
            <person name="Tanno H."/>
            <person name="Fujii T."/>
            <person name="Hirano K."/>
            <person name="Maeno S."/>
            <person name="Tonozuka T."/>
            <person name="Sakamoto M."/>
            <person name="Ohkuma M."/>
            <person name="Tochio T."/>
            <person name="Endo A."/>
        </authorList>
    </citation>
    <scope>NUCLEOTIDE SEQUENCE</scope>
    <source>
        <strain evidence="3">JCM 17466</strain>
    </source>
</reference>